<protein>
    <submittedName>
        <fullName evidence="2">Uncharacterized protein</fullName>
    </submittedName>
</protein>
<dbReference type="EMBL" id="BPQR01000068">
    <property type="protein sequence ID" value="GJE08234.1"/>
    <property type="molecule type" value="Genomic_DNA"/>
</dbReference>
<sequence length="48" mass="4899">MGILAIGAGAVCCAGGAVAHFIDTSRHREGLFGLAGFCFLLTGLFLSR</sequence>
<keyword evidence="1" id="KW-0472">Membrane</keyword>
<dbReference type="RefSeq" id="WP_238277796.1">
    <property type="nucleotide sequence ID" value="NZ_BPQR01000068.1"/>
</dbReference>
<accession>A0ABQ4SYE9</accession>
<gene>
    <name evidence="2" type="ORF">AOPFMNJM_3570</name>
</gene>
<feature type="transmembrane region" description="Helical" evidence="1">
    <location>
        <begin position="29"/>
        <end position="47"/>
    </location>
</feature>
<proteinExistence type="predicted"/>
<organism evidence="2 3">
    <name type="scientific">Methylobacterium jeotgali</name>
    <dbReference type="NCBI Taxonomy" id="381630"/>
    <lineage>
        <taxon>Bacteria</taxon>
        <taxon>Pseudomonadati</taxon>
        <taxon>Pseudomonadota</taxon>
        <taxon>Alphaproteobacteria</taxon>
        <taxon>Hyphomicrobiales</taxon>
        <taxon>Methylobacteriaceae</taxon>
        <taxon>Methylobacterium</taxon>
    </lineage>
</organism>
<reference evidence="2" key="2">
    <citation type="submission" date="2021-08" db="EMBL/GenBank/DDBJ databases">
        <authorList>
            <person name="Tani A."/>
            <person name="Ola A."/>
            <person name="Ogura Y."/>
            <person name="Katsura K."/>
            <person name="Hayashi T."/>
        </authorList>
    </citation>
    <scope>NUCLEOTIDE SEQUENCE</scope>
    <source>
        <strain evidence="2">LMG 23639</strain>
    </source>
</reference>
<name>A0ABQ4SYE9_9HYPH</name>
<keyword evidence="3" id="KW-1185">Reference proteome</keyword>
<keyword evidence="1" id="KW-0812">Transmembrane</keyword>
<evidence type="ECO:0000256" key="1">
    <source>
        <dbReference type="SAM" id="Phobius"/>
    </source>
</evidence>
<dbReference type="Proteomes" id="UP001055102">
    <property type="component" value="Unassembled WGS sequence"/>
</dbReference>
<keyword evidence="1" id="KW-1133">Transmembrane helix</keyword>
<evidence type="ECO:0000313" key="3">
    <source>
        <dbReference type="Proteomes" id="UP001055102"/>
    </source>
</evidence>
<reference evidence="2" key="1">
    <citation type="journal article" date="2021" name="Front. Microbiol.">
        <title>Comprehensive Comparative Genomics and Phenotyping of Methylobacterium Species.</title>
        <authorList>
            <person name="Alessa O."/>
            <person name="Ogura Y."/>
            <person name="Fujitani Y."/>
            <person name="Takami H."/>
            <person name="Hayashi T."/>
            <person name="Sahin N."/>
            <person name="Tani A."/>
        </authorList>
    </citation>
    <scope>NUCLEOTIDE SEQUENCE</scope>
    <source>
        <strain evidence="2">LMG 23639</strain>
    </source>
</reference>
<evidence type="ECO:0000313" key="2">
    <source>
        <dbReference type="EMBL" id="GJE08234.1"/>
    </source>
</evidence>
<comment type="caution">
    <text evidence="2">The sequence shown here is derived from an EMBL/GenBank/DDBJ whole genome shotgun (WGS) entry which is preliminary data.</text>
</comment>